<dbReference type="SUPFAM" id="SSF55811">
    <property type="entry name" value="Nudix"/>
    <property type="match status" value="1"/>
</dbReference>
<organism evidence="5 6">
    <name type="scientific">Candidatus Paraburkholderia kirkii UZHbot1</name>
    <dbReference type="NCBI Taxonomy" id="1055526"/>
    <lineage>
        <taxon>Bacteria</taxon>
        <taxon>Pseudomonadati</taxon>
        <taxon>Pseudomonadota</taxon>
        <taxon>Betaproteobacteria</taxon>
        <taxon>Burkholderiales</taxon>
        <taxon>Burkholderiaceae</taxon>
        <taxon>Paraburkholderia</taxon>
    </lineage>
</organism>
<reference evidence="5 6" key="1">
    <citation type="submission" date="2011-09" db="EMBL/GenBank/DDBJ databases">
        <authorList>
            <person name="Carlier A."/>
        </authorList>
    </citation>
    <scope>NUCLEOTIDE SEQUENCE [LARGE SCALE GENOMIC DNA]</scope>
    <source>
        <strain evidence="5 6">UZHbot1</strain>
    </source>
</reference>
<dbReference type="HOGENOM" id="CLU_037162_12_0_4"/>
<sequence>MQAQSFTHDEPASVCDRIDEYNGLFSVALGVFRQCRDSLPPASARYTRFTLNPATKRATYGAKMLSEADFLTVVRLRPLVSIDLIVTDGNPRILVGHRRNRPAQGTWFVPGGRIAKNESLDAAFRRIASNELGVASMERSAARFFGVYEHLYDDNFAGAEGFGTHYVVLAYAMTLSGTVPIGRFDQHSEYQWLLPDELLARDDVHENTKAYFR</sequence>
<dbReference type="PROSITE" id="PS51462">
    <property type="entry name" value="NUDIX"/>
    <property type="match status" value="1"/>
</dbReference>
<protein>
    <submittedName>
        <fullName evidence="5">GDP-mannose mannosyl hydrolase</fullName>
    </submittedName>
</protein>
<dbReference type="PANTHER" id="PTHR43046">
    <property type="entry name" value="GDP-MANNOSE MANNOSYL HYDROLASE"/>
    <property type="match status" value="1"/>
</dbReference>
<dbReference type="STRING" id="1055526.BKIR_c27_1818"/>
<accession>G4MAS6</accession>
<evidence type="ECO:0000256" key="2">
    <source>
        <dbReference type="ARBA" id="ARBA00022801"/>
    </source>
</evidence>
<dbReference type="AlphaFoldDB" id="G4MAS6"/>
<gene>
    <name evidence="5" type="ORF">BKIR_c27_1818</name>
</gene>
<dbReference type="InterPro" id="IPR000086">
    <property type="entry name" value="NUDIX_hydrolase_dom"/>
</dbReference>
<evidence type="ECO:0000256" key="1">
    <source>
        <dbReference type="ARBA" id="ARBA00001946"/>
    </source>
</evidence>
<comment type="caution">
    <text evidence="5">The sequence shown here is derived from an EMBL/GenBank/DDBJ whole genome shotgun (WGS) entry which is preliminary data.</text>
</comment>
<keyword evidence="3" id="KW-0460">Magnesium</keyword>
<dbReference type="EMBL" id="CAFE01000163">
    <property type="protein sequence ID" value="CCD38255.1"/>
    <property type="molecule type" value="Genomic_DNA"/>
</dbReference>
<keyword evidence="6" id="KW-1185">Reference proteome</keyword>
<proteinExistence type="predicted"/>
<comment type="cofactor">
    <cofactor evidence="1">
        <name>Mg(2+)</name>
        <dbReference type="ChEBI" id="CHEBI:18420"/>
    </cofactor>
</comment>
<evidence type="ECO:0000256" key="3">
    <source>
        <dbReference type="ARBA" id="ARBA00022842"/>
    </source>
</evidence>
<dbReference type="Pfam" id="PF00293">
    <property type="entry name" value="NUDIX"/>
    <property type="match status" value="1"/>
</dbReference>
<evidence type="ECO:0000259" key="4">
    <source>
        <dbReference type="PROSITE" id="PS51462"/>
    </source>
</evidence>
<dbReference type="InterPro" id="IPR015797">
    <property type="entry name" value="NUDIX_hydrolase-like_dom_sf"/>
</dbReference>
<dbReference type="Proteomes" id="UP000003511">
    <property type="component" value="Unassembled WGS sequence"/>
</dbReference>
<dbReference type="NCBIfam" id="NF011963">
    <property type="entry name" value="PRK15434.1"/>
    <property type="match status" value="1"/>
</dbReference>
<name>G4MAS6_9BURK</name>
<dbReference type="PANTHER" id="PTHR43046:SF12">
    <property type="entry name" value="GDP-MANNOSE MANNOSYL HYDROLASE"/>
    <property type="match status" value="1"/>
</dbReference>
<evidence type="ECO:0000313" key="5">
    <source>
        <dbReference type="EMBL" id="CCD38255.1"/>
    </source>
</evidence>
<dbReference type="GO" id="GO:0016787">
    <property type="term" value="F:hydrolase activity"/>
    <property type="evidence" value="ECO:0007669"/>
    <property type="project" value="UniProtKB-KW"/>
</dbReference>
<dbReference type="Gene3D" id="3.90.79.10">
    <property type="entry name" value="Nucleoside Triphosphate Pyrophosphohydrolase"/>
    <property type="match status" value="1"/>
</dbReference>
<evidence type="ECO:0000313" key="6">
    <source>
        <dbReference type="Proteomes" id="UP000003511"/>
    </source>
</evidence>
<keyword evidence="2 5" id="KW-0378">Hydrolase</keyword>
<feature type="domain" description="Nudix hydrolase" evidence="4">
    <location>
        <begin position="75"/>
        <end position="213"/>
    </location>
</feature>
<dbReference type="BioCyc" id="CBUR1055526:G10QW-35-MONOMER"/>
<reference evidence="5 6" key="2">
    <citation type="submission" date="2011-10" db="EMBL/GenBank/DDBJ databases">
        <title>Draft genome sequence of Candidatus Burkholderia kirkii.</title>
        <authorList>
            <person name="Carlier A.L."/>
            <person name="Eberl L."/>
        </authorList>
    </citation>
    <scope>NUCLEOTIDE SEQUENCE [LARGE SCALE GENOMIC DNA]</scope>
    <source>
        <strain evidence="5 6">UZHbot1</strain>
    </source>
</reference>
<dbReference type="CDD" id="cd03430">
    <property type="entry name" value="NUDIX_GDPMH_NudD"/>
    <property type="match status" value="1"/>
</dbReference>